<dbReference type="Proteomes" id="UP000438429">
    <property type="component" value="Unassembled WGS sequence"/>
</dbReference>
<sequence>METLIVTLFISCQVFPDRVISCHSVVTVALSPSVAVSLLCVGVRNRSHVVMFDKLVFLESCHWSEKEKTLDLMLPAITMETEASHMLEAALVQMDDIIAVPPTKEDGCKEKTGGERNRGKCNSASRASVVTSSHSTLHIVTSCTAEDDRSEFTWLTGSVRSSSSCRRWTQAPLTSSVRPALSDRK</sequence>
<proteinExistence type="predicted"/>
<gene>
    <name evidence="1" type="ORF">F2P81_006803</name>
</gene>
<name>A0A6A4T6Y2_SCOMX</name>
<dbReference type="EMBL" id="VEVO01000006">
    <property type="protein sequence ID" value="KAF0040905.1"/>
    <property type="molecule type" value="Genomic_DNA"/>
</dbReference>
<protein>
    <submittedName>
        <fullName evidence="1">Uncharacterized protein</fullName>
    </submittedName>
</protein>
<organism evidence="1 2">
    <name type="scientific">Scophthalmus maximus</name>
    <name type="common">Turbot</name>
    <name type="synonym">Psetta maxima</name>
    <dbReference type="NCBI Taxonomy" id="52904"/>
    <lineage>
        <taxon>Eukaryota</taxon>
        <taxon>Metazoa</taxon>
        <taxon>Chordata</taxon>
        <taxon>Craniata</taxon>
        <taxon>Vertebrata</taxon>
        <taxon>Euteleostomi</taxon>
        <taxon>Actinopterygii</taxon>
        <taxon>Neopterygii</taxon>
        <taxon>Teleostei</taxon>
        <taxon>Neoteleostei</taxon>
        <taxon>Acanthomorphata</taxon>
        <taxon>Carangaria</taxon>
        <taxon>Pleuronectiformes</taxon>
        <taxon>Pleuronectoidei</taxon>
        <taxon>Scophthalmidae</taxon>
        <taxon>Scophthalmus</taxon>
    </lineage>
</organism>
<dbReference type="AlphaFoldDB" id="A0A6A4T6Y2"/>
<reference evidence="1 2" key="1">
    <citation type="submission" date="2019-06" db="EMBL/GenBank/DDBJ databases">
        <title>Draft genomes of female and male turbot (Scophthalmus maximus).</title>
        <authorList>
            <person name="Xu H."/>
            <person name="Xu X.-W."/>
            <person name="Shao C."/>
            <person name="Chen S."/>
        </authorList>
    </citation>
    <scope>NUCLEOTIDE SEQUENCE [LARGE SCALE GENOMIC DNA]</scope>
    <source>
        <strain evidence="1">Ysfricsl-2016a</strain>
        <tissue evidence="1">Blood</tissue>
    </source>
</reference>
<comment type="caution">
    <text evidence="1">The sequence shown here is derived from an EMBL/GenBank/DDBJ whole genome shotgun (WGS) entry which is preliminary data.</text>
</comment>
<evidence type="ECO:0000313" key="2">
    <source>
        <dbReference type="Proteomes" id="UP000438429"/>
    </source>
</evidence>
<accession>A0A6A4T6Y2</accession>
<evidence type="ECO:0000313" key="1">
    <source>
        <dbReference type="EMBL" id="KAF0040905.1"/>
    </source>
</evidence>